<keyword evidence="7" id="KW-1185">Reference proteome</keyword>
<feature type="transmembrane region" description="Helical" evidence="5">
    <location>
        <begin position="109"/>
        <end position="130"/>
    </location>
</feature>
<dbReference type="GO" id="GO:0005886">
    <property type="term" value="C:plasma membrane"/>
    <property type="evidence" value="ECO:0007669"/>
    <property type="project" value="UniProtKB-SubCell"/>
</dbReference>
<comment type="subcellular location">
    <subcellularLocation>
        <location evidence="5">Cell inner membrane</location>
        <topology evidence="5">Multi-pass membrane protein</topology>
    </subcellularLocation>
</comment>
<accession>A0A059KQL3</accession>
<feature type="transmembrane region" description="Helical" evidence="5">
    <location>
        <begin position="51"/>
        <end position="71"/>
    </location>
</feature>
<sequence length="211" mass="23712">MKILLDFLPIVLFFLTFNQAEKRPDEAAALATDWFGFMVSGGVVGAKEAPVLLATVVVILATVLQVVYLKLRGQKIDTMLWVSLGLVTVMGGATIYFHSETFIKWKPSVLYWVMAAAFWLSPILSGRNLLKMMMGEQVELPGFVWRNLNLAWIGFFSLMGVLNLWIAYSYDTSTWVTFKSFGGMGLMLVFMIAQGIYMSRHMKPAEGDESR</sequence>
<gene>
    <name evidence="5" type="primary">yciB</name>
    <name evidence="6" type="ORF">X805_06360</name>
</gene>
<keyword evidence="5" id="KW-0997">Cell inner membrane</keyword>
<keyword evidence="2 5" id="KW-0812">Transmembrane</keyword>
<feature type="transmembrane region" description="Helical" evidence="5">
    <location>
        <begin position="174"/>
        <end position="193"/>
    </location>
</feature>
<dbReference type="Pfam" id="PF04279">
    <property type="entry name" value="IspA"/>
    <property type="match status" value="1"/>
</dbReference>
<dbReference type="InterPro" id="IPR006008">
    <property type="entry name" value="YciB"/>
</dbReference>
<dbReference type="AlphaFoldDB" id="A0A059KQL3"/>
<dbReference type="NCBIfam" id="NF001325">
    <property type="entry name" value="PRK00259.1-3"/>
    <property type="match status" value="1"/>
</dbReference>
<dbReference type="eggNOG" id="COG2917">
    <property type="taxonomic scope" value="Bacteria"/>
</dbReference>
<dbReference type="HAMAP" id="MF_00189">
    <property type="entry name" value="YciB"/>
    <property type="match status" value="1"/>
</dbReference>
<comment type="caution">
    <text evidence="6">The sequence shown here is derived from an EMBL/GenBank/DDBJ whole genome shotgun (WGS) entry which is preliminary data.</text>
</comment>
<keyword evidence="1 5" id="KW-1003">Cell membrane</keyword>
<dbReference type="PANTHER" id="PTHR36917:SF1">
    <property type="entry name" value="INNER MEMBRANE-SPANNING PROTEIN YCIB"/>
    <property type="match status" value="1"/>
</dbReference>
<keyword evidence="4 5" id="KW-0472">Membrane</keyword>
<evidence type="ECO:0000256" key="5">
    <source>
        <dbReference type="HAMAP-Rule" id="MF_00189"/>
    </source>
</evidence>
<dbReference type="STRING" id="34103.SAMN05421778_12521"/>
<evidence type="ECO:0000256" key="3">
    <source>
        <dbReference type="ARBA" id="ARBA00022989"/>
    </source>
</evidence>
<comment type="function">
    <text evidence="5">Plays a role in cell envelope biogenesis, maintenance of cell envelope integrity and membrane homeostasis.</text>
</comment>
<reference evidence="6 7" key="1">
    <citation type="journal article" date="2014" name="FEMS Microbiol. Ecol.">
        <title>Sphaerotilus natans encrusted with nanoball-shaped Fe(III) oxide minerals formed by nitrate-reducing mixotrophic Fe(II) oxidation.</title>
        <authorList>
            <person name="Park S."/>
            <person name="Kim D.H."/>
            <person name="Lee J.H."/>
            <person name="Hur H.G."/>
        </authorList>
    </citation>
    <scope>NUCLEOTIDE SEQUENCE [LARGE SCALE GENOMIC DNA]</scope>
    <source>
        <strain evidence="6 7">DSM 6575</strain>
    </source>
</reference>
<name>A0A059KQL3_9BURK</name>
<evidence type="ECO:0000313" key="7">
    <source>
        <dbReference type="Proteomes" id="UP000026714"/>
    </source>
</evidence>
<dbReference type="RefSeq" id="WP_037478138.1">
    <property type="nucleotide sequence ID" value="NZ_AZRA01000015.1"/>
</dbReference>
<feature type="transmembrane region" description="Helical" evidence="5">
    <location>
        <begin position="150"/>
        <end position="168"/>
    </location>
</feature>
<comment type="similarity">
    <text evidence="5">Belongs to the YciB family.</text>
</comment>
<proteinExistence type="inferred from homology"/>
<organism evidence="6 7">
    <name type="scientific">Sphaerotilus natans subsp. natans DSM 6575</name>
    <dbReference type="NCBI Taxonomy" id="1286631"/>
    <lineage>
        <taxon>Bacteria</taxon>
        <taxon>Pseudomonadati</taxon>
        <taxon>Pseudomonadota</taxon>
        <taxon>Betaproteobacteria</taxon>
        <taxon>Burkholderiales</taxon>
        <taxon>Sphaerotilaceae</taxon>
        <taxon>Sphaerotilus</taxon>
    </lineage>
</organism>
<evidence type="ECO:0000313" key="6">
    <source>
        <dbReference type="EMBL" id="KDB53782.1"/>
    </source>
</evidence>
<keyword evidence="3 5" id="KW-1133">Transmembrane helix</keyword>
<dbReference type="Proteomes" id="UP000026714">
    <property type="component" value="Unassembled WGS sequence"/>
</dbReference>
<dbReference type="EMBL" id="AZRA01000015">
    <property type="protein sequence ID" value="KDB53782.1"/>
    <property type="molecule type" value="Genomic_DNA"/>
</dbReference>
<protein>
    <recommendedName>
        <fullName evidence="5">Inner membrane-spanning protein YciB</fullName>
    </recommendedName>
</protein>
<dbReference type="PATRIC" id="fig|1286631.3.peg.627"/>
<evidence type="ECO:0000256" key="2">
    <source>
        <dbReference type="ARBA" id="ARBA00022692"/>
    </source>
</evidence>
<evidence type="ECO:0000256" key="1">
    <source>
        <dbReference type="ARBA" id="ARBA00022475"/>
    </source>
</evidence>
<evidence type="ECO:0000256" key="4">
    <source>
        <dbReference type="ARBA" id="ARBA00023136"/>
    </source>
</evidence>
<feature type="transmembrane region" description="Helical" evidence="5">
    <location>
        <begin position="78"/>
        <end position="97"/>
    </location>
</feature>
<dbReference type="PANTHER" id="PTHR36917">
    <property type="entry name" value="INTRACELLULAR SEPTATION PROTEIN A-RELATED"/>
    <property type="match status" value="1"/>
</dbReference>